<dbReference type="AlphaFoldDB" id="A0A2W2G8C0"/>
<feature type="transmembrane region" description="Helical" evidence="1">
    <location>
        <begin position="37"/>
        <end position="58"/>
    </location>
</feature>
<keyword evidence="1" id="KW-0812">Transmembrane</keyword>
<keyword evidence="1" id="KW-1133">Transmembrane helix</keyword>
<evidence type="ECO:0000313" key="3">
    <source>
        <dbReference type="Proteomes" id="UP000249304"/>
    </source>
</evidence>
<name>A0A2W2G8C0_9ACTN</name>
<accession>A0A2W2G8C0</accession>
<keyword evidence="3" id="KW-1185">Reference proteome</keyword>
<comment type="caution">
    <text evidence="2">The sequence shown here is derived from an EMBL/GenBank/DDBJ whole genome shotgun (WGS) entry which is preliminary data.</text>
</comment>
<keyword evidence="1" id="KW-0472">Membrane</keyword>
<organism evidence="2 3">
    <name type="scientific">Nonomuraea aridisoli</name>
    <dbReference type="NCBI Taxonomy" id="2070368"/>
    <lineage>
        <taxon>Bacteria</taxon>
        <taxon>Bacillati</taxon>
        <taxon>Actinomycetota</taxon>
        <taxon>Actinomycetes</taxon>
        <taxon>Streptosporangiales</taxon>
        <taxon>Streptosporangiaceae</taxon>
        <taxon>Nonomuraea</taxon>
    </lineage>
</organism>
<dbReference type="OrthoDB" id="9846559at2"/>
<reference evidence="2 3" key="1">
    <citation type="submission" date="2018-01" db="EMBL/GenBank/DDBJ databases">
        <title>Draft genome sequence of Nonomuraea sp. KC333.</title>
        <authorList>
            <person name="Sahin N."/>
            <person name="Saygin H."/>
            <person name="Ay H."/>
        </authorList>
    </citation>
    <scope>NUCLEOTIDE SEQUENCE [LARGE SCALE GENOMIC DNA]</scope>
    <source>
        <strain evidence="2 3">KC333</strain>
    </source>
</reference>
<protein>
    <submittedName>
        <fullName evidence="2">Uncharacterized protein</fullName>
    </submittedName>
</protein>
<proteinExistence type="predicted"/>
<dbReference type="RefSeq" id="WP_111175316.1">
    <property type="nucleotide sequence ID" value="NZ_POUD01000004.1"/>
</dbReference>
<feature type="transmembrane region" description="Helical" evidence="1">
    <location>
        <begin position="64"/>
        <end position="84"/>
    </location>
</feature>
<sequence length="196" mass="21210">MDNSRQGWQTPEPLTTPYQPRQQVQYTLGTAKLNKKFGTLGTAVWVILGVVLAGGAIVSVVSQSVVPIGLVVIACVMVVARRFLRPRRTGVIGKQAMGTITIGGRGIAIANVQGRANVFSWNEIDAIGVLRWKQNIVFRSGSPRVAQMLRPMRPGVYLPISLLYVEAPDEEVIAALHHFAGPRFVGVDLEKNALGA</sequence>
<dbReference type="EMBL" id="POUD01000004">
    <property type="protein sequence ID" value="PZG23144.1"/>
    <property type="molecule type" value="Genomic_DNA"/>
</dbReference>
<dbReference type="Proteomes" id="UP000249304">
    <property type="component" value="Unassembled WGS sequence"/>
</dbReference>
<evidence type="ECO:0000256" key="1">
    <source>
        <dbReference type="SAM" id="Phobius"/>
    </source>
</evidence>
<gene>
    <name evidence="2" type="ORF">C1J01_02010</name>
</gene>
<evidence type="ECO:0000313" key="2">
    <source>
        <dbReference type="EMBL" id="PZG23144.1"/>
    </source>
</evidence>